<dbReference type="Gene3D" id="4.10.320.10">
    <property type="entry name" value="E3-binding domain"/>
    <property type="match status" value="1"/>
</dbReference>
<evidence type="ECO:0000256" key="5">
    <source>
        <dbReference type="ARBA" id="ARBA00022823"/>
    </source>
</evidence>
<dbReference type="SUPFAM" id="SSF47005">
    <property type="entry name" value="Peripheral subunit-binding domain of 2-oxo acid dehydrogenase complex"/>
    <property type="match status" value="1"/>
</dbReference>
<protein>
    <recommendedName>
        <fullName evidence="9">Dihydrolipoamide acetyltransferase component of pyruvate dehydrogenase complex</fullName>
        <ecNumber evidence="9">2.3.1.-</ecNumber>
    </recommendedName>
</protein>
<evidence type="ECO:0000259" key="12">
    <source>
        <dbReference type="PROSITE" id="PS51826"/>
    </source>
</evidence>
<keyword evidence="5 9" id="KW-0450">Lipoyl</keyword>
<dbReference type="AlphaFoldDB" id="A0A1V9G1R6"/>
<comment type="subunit">
    <text evidence="3">Forms a 24-polypeptide structural core with octahedral symmetry.</text>
</comment>
<keyword evidence="14" id="KW-1185">Reference proteome</keyword>
<dbReference type="GO" id="GO:0005737">
    <property type="term" value="C:cytoplasm"/>
    <property type="evidence" value="ECO:0007669"/>
    <property type="project" value="TreeGrafter"/>
</dbReference>
<sequence>MEKEIKLPQVAEGVESATVTDILVQEGSEIEKGQSVIIVESDKASVEVPSEESGKVKAIKVQKDAEIKPGEVILILDTEIQEKQEQPQKEIKEKDEKSEIKEPEPVDEGELEKKPEIEKERSQEKKEQAEKAPSEGIAAIPNALRLARELGIDINDIKGRGPQEKIVEEDVITYAREIIQGKLKGAAGPEGLPDFSQWGEIEKSRLKGIRKATAKRTAASWRIIPHVTHFDEAEIAKVEELVKQKNHLAEEKGGRLTITGVLLKILAEALKEFPKFNASIDTGNEELILKKYIHIGVAVDTERGLLIPVVRNVDKKNLIDISVELTELSEKARNGKLSADELNGGSFAISNVGSIGGTQFTQLIYHPQVAILGVARAKIQPVFEDGEFKPKPMLPLSLSYDHRLIDGADAARFLRWICEVIENPLNVFMYH</sequence>
<dbReference type="Gene3D" id="3.30.559.10">
    <property type="entry name" value="Chloramphenicol acetyltransferase-like domain"/>
    <property type="match status" value="1"/>
</dbReference>
<dbReference type="Gene3D" id="2.40.50.100">
    <property type="match status" value="1"/>
</dbReference>
<accession>A0A1V9G1R6</accession>
<dbReference type="EMBL" id="LWBP01000089">
    <property type="protein sequence ID" value="OQP64522.1"/>
    <property type="molecule type" value="Genomic_DNA"/>
</dbReference>
<dbReference type="FunFam" id="3.30.559.10:FF:000004">
    <property type="entry name" value="Acetyltransferase component of pyruvate dehydrogenase complex"/>
    <property type="match status" value="1"/>
</dbReference>
<keyword evidence="6 9" id="KW-0012">Acyltransferase</keyword>
<dbReference type="InterPro" id="IPR000089">
    <property type="entry name" value="Biotin_lipoyl"/>
</dbReference>
<dbReference type="InterPro" id="IPR011053">
    <property type="entry name" value="Single_hybrid_motif"/>
</dbReference>
<dbReference type="InterPro" id="IPR004167">
    <property type="entry name" value="PSBD"/>
</dbReference>
<comment type="cofactor">
    <cofactor evidence="1 9">
        <name>(R)-lipoate</name>
        <dbReference type="ChEBI" id="CHEBI:83088"/>
    </cofactor>
</comment>
<dbReference type="InterPro" id="IPR050743">
    <property type="entry name" value="2-oxoacid_DH_E2_comp"/>
</dbReference>
<dbReference type="CDD" id="cd06849">
    <property type="entry name" value="lipoyl_domain"/>
    <property type="match status" value="1"/>
</dbReference>
<dbReference type="GO" id="GO:0031405">
    <property type="term" value="F:lipoic acid binding"/>
    <property type="evidence" value="ECO:0007669"/>
    <property type="project" value="TreeGrafter"/>
</dbReference>
<dbReference type="PROSITE" id="PS51826">
    <property type="entry name" value="PSBD"/>
    <property type="match status" value="1"/>
</dbReference>
<gene>
    <name evidence="13" type="ORF">A4R26_15835</name>
</gene>
<dbReference type="RefSeq" id="WP_081163510.1">
    <property type="nucleotide sequence ID" value="NZ_LWBP01000089.1"/>
</dbReference>
<feature type="compositionally biased region" description="Basic and acidic residues" evidence="10">
    <location>
        <begin position="111"/>
        <end position="133"/>
    </location>
</feature>
<evidence type="ECO:0000256" key="10">
    <source>
        <dbReference type="SAM" id="MobiDB-lite"/>
    </source>
</evidence>
<reference evidence="14" key="1">
    <citation type="submission" date="2016-04" db="EMBL/GenBank/DDBJ databases">
        <authorList>
            <person name="Chen L."/>
            <person name="Zhuang W."/>
            <person name="Wang G."/>
        </authorList>
    </citation>
    <scope>NUCLEOTIDE SEQUENCE [LARGE SCALE GENOMIC DNA]</scope>
    <source>
        <strain evidence="14">208</strain>
    </source>
</reference>
<organism evidence="13 14">
    <name type="scientific">Niastella populi</name>
    <dbReference type="NCBI Taxonomy" id="550983"/>
    <lineage>
        <taxon>Bacteria</taxon>
        <taxon>Pseudomonadati</taxon>
        <taxon>Bacteroidota</taxon>
        <taxon>Chitinophagia</taxon>
        <taxon>Chitinophagales</taxon>
        <taxon>Chitinophagaceae</taxon>
        <taxon>Niastella</taxon>
    </lineage>
</organism>
<evidence type="ECO:0000256" key="9">
    <source>
        <dbReference type="RuleBase" id="RU003423"/>
    </source>
</evidence>
<dbReference type="SUPFAM" id="SSF51230">
    <property type="entry name" value="Single hybrid motif"/>
    <property type="match status" value="1"/>
</dbReference>
<dbReference type="InterPro" id="IPR023213">
    <property type="entry name" value="CAT-like_dom_sf"/>
</dbReference>
<dbReference type="InterPro" id="IPR036625">
    <property type="entry name" value="E3-bd_dom_sf"/>
</dbReference>
<name>A0A1V9G1R6_9BACT</name>
<dbReference type="OrthoDB" id="9805770at2"/>
<evidence type="ECO:0000256" key="3">
    <source>
        <dbReference type="ARBA" id="ARBA00011484"/>
    </source>
</evidence>
<comment type="catalytic activity">
    <reaction evidence="8">
        <text>N(6)-[(R)-dihydrolipoyl]-L-lysyl-[protein] + acetyl-CoA = N(6)-[(R)-S(8)-acetyldihydrolipoyl]-L-lysyl-[protein] + CoA</text>
        <dbReference type="Rhea" id="RHEA:17017"/>
        <dbReference type="Rhea" id="RHEA-COMP:10475"/>
        <dbReference type="Rhea" id="RHEA-COMP:10478"/>
        <dbReference type="ChEBI" id="CHEBI:57287"/>
        <dbReference type="ChEBI" id="CHEBI:57288"/>
        <dbReference type="ChEBI" id="CHEBI:83100"/>
        <dbReference type="ChEBI" id="CHEBI:83111"/>
        <dbReference type="EC" id="2.3.1.12"/>
    </reaction>
</comment>
<feature type="compositionally biased region" description="Basic and acidic residues" evidence="10">
    <location>
        <begin position="83"/>
        <end position="104"/>
    </location>
</feature>
<evidence type="ECO:0000256" key="7">
    <source>
        <dbReference type="ARBA" id="ARBA00025211"/>
    </source>
</evidence>
<evidence type="ECO:0000256" key="8">
    <source>
        <dbReference type="ARBA" id="ARBA00048370"/>
    </source>
</evidence>
<dbReference type="EC" id="2.3.1.-" evidence="9"/>
<evidence type="ECO:0000256" key="1">
    <source>
        <dbReference type="ARBA" id="ARBA00001938"/>
    </source>
</evidence>
<dbReference type="PANTHER" id="PTHR43178:SF2">
    <property type="entry name" value="DIHYDROLIPOYLLYSINE-RESIDUE ACETYLTRANSFERASE COMPONENT OF PYRUVATE DEHYDROGENASE COMPLEX"/>
    <property type="match status" value="1"/>
</dbReference>
<evidence type="ECO:0000313" key="14">
    <source>
        <dbReference type="Proteomes" id="UP000192276"/>
    </source>
</evidence>
<dbReference type="SUPFAM" id="SSF52777">
    <property type="entry name" value="CoA-dependent acyltransferases"/>
    <property type="match status" value="1"/>
</dbReference>
<dbReference type="InterPro" id="IPR001078">
    <property type="entry name" value="2-oxoacid_DH_actylTfrase"/>
</dbReference>
<feature type="domain" description="Peripheral subunit-binding (PSBD)" evidence="12">
    <location>
        <begin position="138"/>
        <end position="175"/>
    </location>
</feature>
<feature type="region of interest" description="Disordered" evidence="10">
    <location>
        <begin position="83"/>
        <end position="137"/>
    </location>
</feature>
<dbReference type="GO" id="GO:0004742">
    <property type="term" value="F:dihydrolipoyllysine-residue acetyltransferase activity"/>
    <property type="evidence" value="ECO:0007669"/>
    <property type="project" value="UniProtKB-EC"/>
</dbReference>
<keyword evidence="4 9" id="KW-0808">Transferase</keyword>
<comment type="caution">
    <text evidence="13">The sequence shown here is derived from an EMBL/GenBank/DDBJ whole genome shotgun (WGS) entry which is preliminary data.</text>
</comment>
<dbReference type="GO" id="GO:0006086">
    <property type="term" value="P:pyruvate decarboxylation to acetyl-CoA"/>
    <property type="evidence" value="ECO:0007669"/>
    <property type="project" value="TreeGrafter"/>
</dbReference>
<evidence type="ECO:0000256" key="2">
    <source>
        <dbReference type="ARBA" id="ARBA00007317"/>
    </source>
</evidence>
<dbReference type="Pfam" id="PF00198">
    <property type="entry name" value="2-oxoacid_dh"/>
    <property type="match status" value="1"/>
</dbReference>
<proteinExistence type="inferred from homology"/>
<dbReference type="PROSITE" id="PS00189">
    <property type="entry name" value="LIPOYL"/>
    <property type="match status" value="1"/>
</dbReference>
<dbReference type="Proteomes" id="UP000192276">
    <property type="component" value="Unassembled WGS sequence"/>
</dbReference>
<feature type="domain" description="Lipoyl-binding" evidence="11">
    <location>
        <begin position="2"/>
        <end position="77"/>
    </location>
</feature>
<dbReference type="Pfam" id="PF02817">
    <property type="entry name" value="E3_binding"/>
    <property type="match status" value="1"/>
</dbReference>
<evidence type="ECO:0000313" key="13">
    <source>
        <dbReference type="EMBL" id="OQP64522.1"/>
    </source>
</evidence>
<comment type="function">
    <text evidence="7">The pyruvate dehydrogenase complex catalyzes the overall conversion of pyruvate to acetyl-CoA and CO(2). It contains multiple copies of three enzymatic components: pyruvate dehydrogenase (E1), dihydrolipoamide acetyltransferase (E2) and lipoamide dehydrogenase (E3).</text>
</comment>
<evidence type="ECO:0000259" key="11">
    <source>
        <dbReference type="PROSITE" id="PS50968"/>
    </source>
</evidence>
<dbReference type="Pfam" id="PF00364">
    <property type="entry name" value="Biotin_lipoyl"/>
    <property type="match status" value="1"/>
</dbReference>
<dbReference type="PROSITE" id="PS50968">
    <property type="entry name" value="BIOTINYL_LIPOYL"/>
    <property type="match status" value="1"/>
</dbReference>
<dbReference type="InterPro" id="IPR003016">
    <property type="entry name" value="2-oxoA_DH_lipoyl-BS"/>
</dbReference>
<evidence type="ECO:0000256" key="4">
    <source>
        <dbReference type="ARBA" id="ARBA00022679"/>
    </source>
</evidence>
<dbReference type="PANTHER" id="PTHR43178">
    <property type="entry name" value="DIHYDROLIPOAMIDE ACETYLTRANSFERASE COMPONENT OF PYRUVATE DEHYDROGENASE COMPLEX"/>
    <property type="match status" value="1"/>
</dbReference>
<comment type="similarity">
    <text evidence="2 9">Belongs to the 2-oxoacid dehydrogenase family.</text>
</comment>
<evidence type="ECO:0000256" key="6">
    <source>
        <dbReference type="ARBA" id="ARBA00023315"/>
    </source>
</evidence>
<dbReference type="STRING" id="550983.A4R26_15835"/>